<gene>
    <name evidence="3" type="ORF">A3C92_00575</name>
</gene>
<dbReference type="SUPFAM" id="SSF51569">
    <property type="entry name" value="Aldolase"/>
    <property type="match status" value="1"/>
</dbReference>
<feature type="binding site" evidence="2">
    <location>
        <position position="102"/>
    </location>
    <ligand>
        <name>Zn(2+)</name>
        <dbReference type="ChEBI" id="CHEBI:29105"/>
        <label>2</label>
    </ligand>
</feature>
<keyword evidence="2" id="KW-0479">Metal-binding</keyword>
<evidence type="ECO:0000256" key="1">
    <source>
        <dbReference type="PIRSR" id="PIRSR001359-1"/>
    </source>
</evidence>
<dbReference type="PIRSF" id="PIRSF001359">
    <property type="entry name" value="F_bP_aldolase_II"/>
    <property type="match status" value="1"/>
</dbReference>
<dbReference type="PANTHER" id="PTHR30304:SF0">
    <property type="entry name" value="D-TAGATOSE-1,6-BISPHOSPHATE ALDOLASE SUBUNIT GATY-RELATED"/>
    <property type="match status" value="1"/>
</dbReference>
<dbReference type="PANTHER" id="PTHR30304">
    <property type="entry name" value="D-TAGATOSE-1,6-BISPHOSPHATE ALDOLASE"/>
    <property type="match status" value="1"/>
</dbReference>
<dbReference type="InterPro" id="IPR050246">
    <property type="entry name" value="Class_II_FBP_aldolase"/>
</dbReference>
<feature type="active site" description="Proton donor" evidence="1">
    <location>
        <position position="80"/>
    </location>
</feature>
<organism evidence="3 4">
    <name type="scientific">Candidatus Sungbacteria bacterium RIFCSPHIGHO2_02_FULL_53_17</name>
    <dbReference type="NCBI Taxonomy" id="1802275"/>
    <lineage>
        <taxon>Bacteria</taxon>
        <taxon>Candidatus Sungiibacteriota</taxon>
    </lineage>
</organism>
<comment type="cofactor">
    <cofactor evidence="2">
        <name>Zn(2+)</name>
        <dbReference type="ChEBI" id="CHEBI:29105"/>
    </cofactor>
    <text evidence="2">Binds 2 Zn(2+) ions per subunit. One is catalytic and the other provides a structural contribution.</text>
</comment>
<keyword evidence="2" id="KW-0862">Zinc</keyword>
<dbReference type="AlphaFoldDB" id="A0A1G2KX96"/>
<evidence type="ECO:0000313" key="3">
    <source>
        <dbReference type="EMBL" id="OHA03049.1"/>
    </source>
</evidence>
<accession>A0A1G2KX96</accession>
<dbReference type="Pfam" id="PF01116">
    <property type="entry name" value="F_bP_aldolase"/>
    <property type="match status" value="1"/>
</dbReference>
<comment type="caution">
    <text evidence="3">The sequence shown here is derived from an EMBL/GenBank/DDBJ whole genome shotgun (WGS) entry which is preliminary data.</text>
</comment>
<dbReference type="Proteomes" id="UP000177177">
    <property type="component" value="Unassembled WGS sequence"/>
</dbReference>
<dbReference type="InterPro" id="IPR013785">
    <property type="entry name" value="Aldolase_TIM"/>
</dbReference>
<dbReference type="Gene3D" id="3.20.20.70">
    <property type="entry name" value="Aldolase class I"/>
    <property type="match status" value="1"/>
</dbReference>
<name>A0A1G2KX96_9BACT</name>
<evidence type="ECO:0000256" key="2">
    <source>
        <dbReference type="PIRSR" id="PIRSR001359-3"/>
    </source>
</evidence>
<feature type="binding site" evidence="2">
    <location>
        <position position="187"/>
    </location>
    <ligand>
        <name>Zn(2+)</name>
        <dbReference type="ChEBI" id="CHEBI:29105"/>
        <label>1</label>
        <note>catalytic</note>
    </ligand>
</feature>
<evidence type="ECO:0000313" key="4">
    <source>
        <dbReference type="Proteomes" id="UP000177177"/>
    </source>
</evidence>
<dbReference type="GO" id="GO:0008270">
    <property type="term" value="F:zinc ion binding"/>
    <property type="evidence" value="ECO:0007669"/>
    <property type="project" value="InterPro"/>
</dbReference>
<feature type="binding site" evidence="2">
    <location>
        <position position="81"/>
    </location>
    <ligand>
        <name>Zn(2+)</name>
        <dbReference type="ChEBI" id="CHEBI:29105"/>
        <label>1</label>
        <note>catalytic</note>
    </ligand>
</feature>
<reference evidence="3 4" key="1">
    <citation type="journal article" date="2016" name="Nat. Commun.">
        <title>Thousands of microbial genomes shed light on interconnected biogeochemical processes in an aquifer system.</title>
        <authorList>
            <person name="Anantharaman K."/>
            <person name="Brown C.T."/>
            <person name="Hug L.A."/>
            <person name="Sharon I."/>
            <person name="Castelle C.J."/>
            <person name="Probst A.J."/>
            <person name="Thomas B.C."/>
            <person name="Singh A."/>
            <person name="Wilkins M.J."/>
            <person name="Karaoz U."/>
            <person name="Brodie E.L."/>
            <person name="Williams K.H."/>
            <person name="Hubbard S.S."/>
            <person name="Banfield J.F."/>
        </authorList>
    </citation>
    <scope>NUCLEOTIDE SEQUENCE [LARGE SCALE GENOMIC DNA]</scope>
</reference>
<feature type="binding site" evidence="2">
    <location>
        <position position="139"/>
    </location>
    <ligand>
        <name>Zn(2+)</name>
        <dbReference type="ChEBI" id="CHEBI:29105"/>
        <label>2</label>
    </ligand>
</feature>
<dbReference type="InterPro" id="IPR000771">
    <property type="entry name" value="FBA_II"/>
</dbReference>
<dbReference type="EMBL" id="MHQN01000025">
    <property type="protein sequence ID" value="OHA03049.1"/>
    <property type="molecule type" value="Genomic_DNA"/>
</dbReference>
<dbReference type="GO" id="GO:0005975">
    <property type="term" value="P:carbohydrate metabolic process"/>
    <property type="evidence" value="ECO:0007669"/>
    <property type="project" value="InterPro"/>
</dbReference>
<sequence length="295" mass="32392">MDILRDILLQVRRERRATGHFNASEADHMRAIVEACHEAGTAAIIGMSEGEREHLGVMEAVALRDAFRKEFNIPVFLNADHTRSVEKAKQAIDAGFDAIHIDLSALPFEENIAGTKEVVECARLQTTNYKLQPISIEGELGYLRGESKVQQEKIEVKKEDYTNPDQAAEFVRRTGVDRLAIAVGNIHGISLDEPDLDIERIRAIRAAVPESVALVLHAASGIPHDQIKAAIAAGIANIHVNTDLRVAYVHALKEALASHPDEAAMYKLDAPAFAAMKDVVVRKLRLFSTPATIES</sequence>
<feature type="binding site" evidence="2">
    <location>
        <position position="217"/>
    </location>
    <ligand>
        <name>Zn(2+)</name>
        <dbReference type="ChEBI" id="CHEBI:29105"/>
        <label>1</label>
        <note>catalytic</note>
    </ligand>
</feature>
<protein>
    <recommendedName>
        <fullName evidence="5">Tagatose-bisphosphate aldolase</fullName>
    </recommendedName>
</protein>
<proteinExistence type="predicted"/>
<dbReference type="GO" id="GO:0016832">
    <property type="term" value="F:aldehyde-lyase activity"/>
    <property type="evidence" value="ECO:0007669"/>
    <property type="project" value="InterPro"/>
</dbReference>
<evidence type="ECO:0008006" key="5">
    <source>
        <dbReference type="Google" id="ProtNLM"/>
    </source>
</evidence>